<evidence type="ECO:0000256" key="3">
    <source>
        <dbReference type="ARBA" id="ARBA00023274"/>
    </source>
</evidence>
<dbReference type="EMBL" id="FPHH01000025">
    <property type="protein sequence ID" value="SFV54065.1"/>
    <property type="molecule type" value="Genomic_DNA"/>
</dbReference>
<dbReference type="PROSITE" id="PS00053">
    <property type="entry name" value="RIBOSOMAL_S8"/>
    <property type="match status" value="1"/>
</dbReference>
<sequence length="132" mass="14670">MAINDLVSDALTRIRNAGMRRLPVTTLVHSKSVEAVANILVDKGYIESCNVIEDGVKKSIKVVLKYDDNDKCVINEMKRISKPGRRVYKGKEDIKRFKNGYGTIIVSTSHGVLPNDKAYELGIGGEVMCTVW</sequence>
<dbReference type="Pfam" id="PF00410">
    <property type="entry name" value="Ribosomal_S8"/>
    <property type="match status" value="1"/>
</dbReference>
<dbReference type="Gene3D" id="3.30.1490.10">
    <property type="match status" value="1"/>
</dbReference>
<reference evidence="4" key="1">
    <citation type="submission" date="2016-10" db="EMBL/GenBank/DDBJ databases">
        <authorList>
            <person name="de Groot N.N."/>
        </authorList>
    </citation>
    <scope>NUCLEOTIDE SEQUENCE</scope>
</reference>
<gene>
    <name evidence="4" type="ORF">MNB_SM-5-984</name>
</gene>
<dbReference type="NCBIfam" id="NF001109">
    <property type="entry name" value="PRK00136.1"/>
    <property type="match status" value="1"/>
</dbReference>
<accession>A0A1W1BKP9</accession>
<evidence type="ECO:0000256" key="1">
    <source>
        <dbReference type="ARBA" id="ARBA00006471"/>
    </source>
</evidence>
<dbReference type="GO" id="GO:0006412">
    <property type="term" value="P:translation"/>
    <property type="evidence" value="ECO:0007669"/>
    <property type="project" value="InterPro"/>
</dbReference>
<dbReference type="Gene3D" id="3.30.1370.30">
    <property type="match status" value="1"/>
</dbReference>
<proteinExistence type="inferred from homology"/>
<dbReference type="InterPro" id="IPR000630">
    <property type="entry name" value="Ribosomal_uS8"/>
</dbReference>
<protein>
    <submittedName>
        <fullName evidence="4">SSU ribosomal protein S8p (S15Ae)</fullName>
    </submittedName>
</protein>
<dbReference type="HAMAP" id="MF_01302_B">
    <property type="entry name" value="Ribosomal_uS8_B"/>
    <property type="match status" value="1"/>
</dbReference>
<dbReference type="SUPFAM" id="SSF56047">
    <property type="entry name" value="Ribosomal protein S8"/>
    <property type="match status" value="1"/>
</dbReference>
<dbReference type="AlphaFoldDB" id="A0A1W1BKP9"/>
<evidence type="ECO:0000256" key="2">
    <source>
        <dbReference type="ARBA" id="ARBA00022980"/>
    </source>
</evidence>
<keyword evidence="3" id="KW-0687">Ribonucleoprotein</keyword>
<dbReference type="InterPro" id="IPR035987">
    <property type="entry name" value="Ribosomal_uS8_sf"/>
</dbReference>
<dbReference type="GO" id="GO:0005737">
    <property type="term" value="C:cytoplasm"/>
    <property type="evidence" value="ECO:0007669"/>
    <property type="project" value="UniProtKB-ARBA"/>
</dbReference>
<evidence type="ECO:0000313" key="4">
    <source>
        <dbReference type="EMBL" id="SFV54065.1"/>
    </source>
</evidence>
<dbReference type="GO" id="GO:0003735">
    <property type="term" value="F:structural constituent of ribosome"/>
    <property type="evidence" value="ECO:0007669"/>
    <property type="project" value="InterPro"/>
</dbReference>
<comment type="similarity">
    <text evidence="1">Belongs to the universal ribosomal protein uS8 family.</text>
</comment>
<dbReference type="GO" id="GO:0005840">
    <property type="term" value="C:ribosome"/>
    <property type="evidence" value="ECO:0007669"/>
    <property type="project" value="UniProtKB-KW"/>
</dbReference>
<organism evidence="4">
    <name type="scientific">hydrothermal vent metagenome</name>
    <dbReference type="NCBI Taxonomy" id="652676"/>
    <lineage>
        <taxon>unclassified sequences</taxon>
        <taxon>metagenomes</taxon>
        <taxon>ecological metagenomes</taxon>
    </lineage>
</organism>
<dbReference type="InterPro" id="IPR047863">
    <property type="entry name" value="Ribosomal_uS8_CS"/>
</dbReference>
<dbReference type="PANTHER" id="PTHR11758">
    <property type="entry name" value="40S RIBOSOMAL PROTEIN S15A"/>
    <property type="match status" value="1"/>
</dbReference>
<keyword evidence="2 4" id="KW-0689">Ribosomal protein</keyword>
<name>A0A1W1BKP9_9ZZZZ</name>
<dbReference type="GO" id="GO:1990904">
    <property type="term" value="C:ribonucleoprotein complex"/>
    <property type="evidence" value="ECO:0007669"/>
    <property type="project" value="UniProtKB-KW"/>
</dbReference>
<dbReference type="FunFam" id="3.30.1490.10:FF:000001">
    <property type="entry name" value="30S ribosomal protein S8"/>
    <property type="match status" value="1"/>
</dbReference>